<name>A0A813GIQ0_POLGL</name>
<accession>A0A813GIQ0</accession>
<proteinExistence type="predicted"/>
<organism evidence="1 2">
    <name type="scientific">Polarella glacialis</name>
    <name type="common">Dinoflagellate</name>
    <dbReference type="NCBI Taxonomy" id="89957"/>
    <lineage>
        <taxon>Eukaryota</taxon>
        <taxon>Sar</taxon>
        <taxon>Alveolata</taxon>
        <taxon>Dinophyceae</taxon>
        <taxon>Suessiales</taxon>
        <taxon>Suessiaceae</taxon>
        <taxon>Polarella</taxon>
    </lineage>
</organism>
<dbReference type="Proteomes" id="UP000654075">
    <property type="component" value="Unassembled WGS sequence"/>
</dbReference>
<comment type="caution">
    <text evidence="1">The sequence shown here is derived from an EMBL/GenBank/DDBJ whole genome shotgun (WGS) entry which is preliminary data.</text>
</comment>
<protein>
    <submittedName>
        <fullName evidence="1">Uncharacterized protein</fullName>
    </submittedName>
</protein>
<reference evidence="1" key="1">
    <citation type="submission" date="2021-02" db="EMBL/GenBank/DDBJ databases">
        <authorList>
            <person name="Dougan E. K."/>
            <person name="Rhodes N."/>
            <person name="Thang M."/>
            <person name="Chan C."/>
        </authorList>
    </citation>
    <scope>NUCLEOTIDE SEQUENCE</scope>
</reference>
<dbReference type="AlphaFoldDB" id="A0A813GIQ0"/>
<gene>
    <name evidence="1" type="ORF">PGLA1383_LOCUS43038</name>
</gene>
<evidence type="ECO:0000313" key="2">
    <source>
        <dbReference type="Proteomes" id="UP000654075"/>
    </source>
</evidence>
<dbReference type="EMBL" id="CAJNNV010028891">
    <property type="protein sequence ID" value="CAE8626064.1"/>
    <property type="molecule type" value="Genomic_DNA"/>
</dbReference>
<keyword evidence="2" id="KW-1185">Reference proteome</keyword>
<sequence>MQLSPQTCSAIDLTMLACACNTDGQLEYCCCPSVAWTATPPTTNWLPRFKSTTWKNTSSHNARIWAGSQSAHKHGLSLRQDRAQWTAVRSCPYLFVANPADERRLNSHNLAKAFCLKGVKPPAFGNIQPRSV</sequence>
<evidence type="ECO:0000313" key="1">
    <source>
        <dbReference type="EMBL" id="CAE8626064.1"/>
    </source>
</evidence>